<dbReference type="InterPro" id="IPR009851">
    <property type="entry name" value="Mod_r"/>
</dbReference>
<evidence type="ECO:0000256" key="5">
    <source>
        <dbReference type="ARBA" id="ARBA00022927"/>
    </source>
</evidence>
<comment type="subcellular location">
    <subcellularLocation>
        <location evidence="1">Endosome</location>
    </subcellularLocation>
</comment>
<reference evidence="8 9" key="1">
    <citation type="submission" date="2017-03" db="EMBL/GenBank/DDBJ databases">
        <title>An alternative strategy for trypanosome survival in the mammalian bloodstream revealed through genome and transcriptome analysis of the ubiquitous bovine parasite Trypanosoma (Megatrypanum) theileri.</title>
        <authorList>
            <person name="Kelly S."/>
            <person name="Ivens A."/>
            <person name="Mott A."/>
            <person name="O'Neill E."/>
            <person name="Emms D."/>
            <person name="Macleod O."/>
            <person name="Voorheis P."/>
            <person name="Matthews J."/>
            <person name="Matthews K."/>
            <person name="Carrington M."/>
        </authorList>
    </citation>
    <scope>NUCLEOTIDE SEQUENCE [LARGE SCALE GENOMIC DNA]</scope>
    <source>
        <strain evidence="8">Edinburgh</strain>
    </source>
</reference>
<comment type="caution">
    <text evidence="8">The sequence shown here is derived from an EMBL/GenBank/DDBJ whole genome shotgun (WGS) entry which is preliminary data.</text>
</comment>
<feature type="coiled-coil region" evidence="6">
    <location>
        <begin position="179"/>
        <end position="206"/>
    </location>
</feature>
<dbReference type="VEuPathDB" id="TriTrypDB:TM35_000112860"/>
<evidence type="ECO:0000259" key="7">
    <source>
        <dbReference type="Pfam" id="PF07200"/>
    </source>
</evidence>
<dbReference type="GO" id="GO:0006612">
    <property type="term" value="P:protein targeting to membrane"/>
    <property type="evidence" value="ECO:0007669"/>
    <property type="project" value="TreeGrafter"/>
</dbReference>
<protein>
    <recommendedName>
        <fullName evidence="7">VPS37 C-terminal domain-containing protein</fullName>
    </recommendedName>
</protein>
<keyword evidence="5" id="KW-0653">Protein transport</keyword>
<evidence type="ECO:0000256" key="6">
    <source>
        <dbReference type="SAM" id="Coils"/>
    </source>
</evidence>
<evidence type="ECO:0000256" key="2">
    <source>
        <dbReference type="ARBA" id="ARBA00007617"/>
    </source>
</evidence>
<keyword evidence="4" id="KW-0967">Endosome</keyword>
<dbReference type="GO" id="GO:0006623">
    <property type="term" value="P:protein targeting to vacuole"/>
    <property type="evidence" value="ECO:0007669"/>
    <property type="project" value="TreeGrafter"/>
</dbReference>
<evidence type="ECO:0000256" key="3">
    <source>
        <dbReference type="ARBA" id="ARBA00022448"/>
    </source>
</evidence>
<dbReference type="OrthoDB" id="243464at2759"/>
<evidence type="ECO:0000313" key="8">
    <source>
        <dbReference type="EMBL" id="ORC89752.1"/>
    </source>
</evidence>
<keyword evidence="3" id="KW-0813">Transport</keyword>
<sequence>MSQQQQQQAHIEELKRHFENVRVVRQTSSETLLQVEHMNPDRGYTLVLYVALDSKFPRTPPTVAYFGGRKVPITAVGADNSTSGEWNPTTSRLVDAVAVAFSNLANLWGSAAPPSMEQIANQLEALSDSMLEDIISNPNCLESYAYQLPFLKSIRDASGQTIDDIERVAKENLTLEPEVEGLRKEVDDLQQRLDAQLSVLKKLQASTPLLDAVSSPEALAKTFAADVLTLDKQCEDIAKKLLAVDCNADRRRFDDLLEEYRKKAKERHIMDLKRRAYHASLN</sequence>
<evidence type="ECO:0000256" key="4">
    <source>
        <dbReference type="ARBA" id="ARBA00022753"/>
    </source>
</evidence>
<gene>
    <name evidence="8" type="ORF">TM35_000112860</name>
</gene>
<dbReference type="GO" id="GO:0000813">
    <property type="term" value="C:ESCRT I complex"/>
    <property type="evidence" value="ECO:0007669"/>
    <property type="project" value="TreeGrafter"/>
</dbReference>
<dbReference type="PANTHER" id="PTHR13678">
    <property type="entry name" value="VACUOLAR PROTEIN SORTING-ASSOCIATED PROTEIN 37"/>
    <property type="match status" value="1"/>
</dbReference>
<feature type="domain" description="VPS37 C-terminal" evidence="7">
    <location>
        <begin position="125"/>
        <end position="273"/>
    </location>
</feature>
<keyword evidence="6" id="KW-0175">Coiled coil</keyword>
<dbReference type="GeneID" id="39984775"/>
<dbReference type="RefSeq" id="XP_028883818.1">
    <property type="nucleotide sequence ID" value="XM_029024995.1"/>
</dbReference>
<organism evidence="8 9">
    <name type="scientific">Trypanosoma theileri</name>
    <dbReference type="NCBI Taxonomy" id="67003"/>
    <lineage>
        <taxon>Eukaryota</taxon>
        <taxon>Discoba</taxon>
        <taxon>Euglenozoa</taxon>
        <taxon>Kinetoplastea</taxon>
        <taxon>Metakinetoplastina</taxon>
        <taxon>Trypanosomatida</taxon>
        <taxon>Trypanosomatidae</taxon>
        <taxon>Trypanosoma</taxon>
    </lineage>
</organism>
<dbReference type="PANTHER" id="PTHR13678:SF2">
    <property type="entry name" value="VACUOLAR PROTEIN SORTING-ASSOCIATED PROTEIN 37A"/>
    <property type="match status" value="1"/>
</dbReference>
<accession>A0A1X0NYI9</accession>
<dbReference type="EMBL" id="NBCO01000011">
    <property type="protein sequence ID" value="ORC89752.1"/>
    <property type="molecule type" value="Genomic_DNA"/>
</dbReference>
<dbReference type="Proteomes" id="UP000192257">
    <property type="component" value="Unassembled WGS sequence"/>
</dbReference>
<keyword evidence="9" id="KW-1185">Reference proteome</keyword>
<name>A0A1X0NYI9_9TRYP</name>
<proteinExistence type="inferred from homology"/>
<dbReference type="GO" id="GO:0043162">
    <property type="term" value="P:ubiquitin-dependent protein catabolic process via the multivesicular body sorting pathway"/>
    <property type="evidence" value="ECO:0007669"/>
    <property type="project" value="TreeGrafter"/>
</dbReference>
<dbReference type="AlphaFoldDB" id="A0A1X0NYI9"/>
<evidence type="ECO:0000313" key="9">
    <source>
        <dbReference type="Proteomes" id="UP000192257"/>
    </source>
</evidence>
<comment type="similarity">
    <text evidence="2">Belongs to the VPS37 family.</text>
</comment>
<evidence type="ECO:0000256" key="1">
    <source>
        <dbReference type="ARBA" id="ARBA00004177"/>
    </source>
</evidence>
<dbReference type="Pfam" id="PF07200">
    <property type="entry name" value="Mod_r"/>
    <property type="match status" value="1"/>
</dbReference>